<accession>A0ACC3N4D0</accession>
<protein>
    <submittedName>
        <fullName evidence="1">Uncharacterized protein</fullName>
    </submittedName>
</protein>
<reference evidence="1" key="1">
    <citation type="submission" date="2023-07" db="EMBL/GenBank/DDBJ databases">
        <title>Black Yeasts Isolated from many extreme environments.</title>
        <authorList>
            <person name="Coleine C."/>
            <person name="Stajich J.E."/>
            <person name="Selbmann L."/>
        </authorList>
    </citation>
    <scope>NUCLEOTIDE SEQUENCE</scope>
    <source>
        <strain evidence="1">CCFEE 5714</strain>
    </source>
</reference>
<proteinExistence type="predicted"/>
<name>A0ACC3N4D0_9PEZI</name>
<evidence type="ECO:0000313" key="2">
    <source>
        <dbReference type="Proteomes" id="UP001281147"/>
    </source>
</evidence>
<organism evidence="1 2">
    <name type="scientific">Vermiconidia calcicola</name>
    <dbReference type="NCBI Taxonomy" id="1690605"/>
    <lineage>
        <taxon>Eukaryota</taxon>
        <taxon>Fungi</taxon>
        <taxon>Dikarya</taxon>
        <taxon>Ascomycota</taxon>
        <taxon>Pezizomycotina</taxon>
        <taxon>Dothideomycetes</taxon>
        <taxon>Dothideomycetidae</taxon>
        <taxon>Mycosphaerellales</taxon>
        <taxon>Extremaceae</taxon>
        <taxon>Vermiconidia</taxon>
    </lineage>
</organism>
<dbReference type="EMBL" id="JAUTXU010000090">
    <property type="protein sequence ID" value="KAK3709723.1"/>
    <property type="molecule type" value="Genomic_DNA"/>
</dbReference>
<comment type="caution">
    <text evidence="1">The sequence shown here is derived from an EMBL/GenBank/DDBJ whole genome shotgun (WGS) entry which is preliminary data.</text>
</comment>
<gene>
    <name evidence="1" type="ORF">LTR37_010750</name>
</gene>
<sequence>MSKVENSGTTVILVAGAFHTGFHTAPAAKSIEEAGFNVVSCAPFTELTIASMANVADLIEPAINDELRKGQQICLILHSMAGRPGSDIPSLMNGDIETDPAKGNTTVKNPAYLFYNDMEPTEAQPLVDAIQPLEHYAPLELSSELYKTISGA</sequence>
<dbReference type="Proteomes" id="UP001281147">
    <property type="component" value="Unassembled WGS sequence"/>
</dbReference>
<evidence type="ECO:0000313" key="1">
    <source>
        <dbReference type="EMBL" id="KAK3709723.1"/>
    </source>
</evidence>
<keyword evidence="2" id="KW-1185">Reference proteome</keyword>